<protein>
    <submittedName>
        <fullName evidence="10">Neur_chan_LBD domain-containing protein</fullName>
    </submittedName>
</protein>
<dbReference type="Pfam" id="PF02931">
    <property type="entry name" value="Neur_chan_LBD"/>
    <property type="match status" value="1"/>
</dbReference>
<evidence type="ECO:0000313" key="8">
    <source>
        <dbReference type="EMBL" id="VDO93177.1"/>
    </source>
</evidence>
<dbReference type="AlphaFoldDB" id="A0A183IBU8"/>
<evidence type="ECO:0000313" key="9">
    <source>
        <dbReference type="Proteomes" id="UP000270296"/>
    </source>
</evidence>
<dbReference type="GO" id="GO:0004888">
    <property type="term" value="F:transmembrane signaling receptor activity"/>
    <property type="evidence" value="ECO:0007669"/>
    <property type="project" value="InterPro"/>
</dbReference>
<dbReference type="Gene3D" id="1.20.58.390">
    <property type="entry name" value="Neurotransmitter-gated ion-channel transmembrane domain"/>
    <property type="match status" value="1"/>
</dbReference>
<keyword evidence="5" id="KW-0407">Ion channel</keyword>
<comment type="similarity">
    <text evidence="5">Belongs to the ligand-gated ion channel (TC 1.A.9) family.</text>
</comment>
<evidence type="ECO:0000256" key="3">
    <source>
        <dbReference type="ARBA" id="ARBA00022989"/>
    </source>
</evidence>
<dbReference type="Proteomes" id="UP000270296">
    <property type="component" value="Unassembled WGS sequence"/>
</dbReference>
<dbReference type="InterPro" id="IPR018000">
    <property type="entry name" value="Neurotransmitter_ion_chnl_CS"/>
</dbReference>
<evidence type="ECO:0000313" key="10">
    <source>
        <dbReference type="WBParaSite" id="SBAD_0000112401-mRNA-1"/>
    </source>
</evidence>
<dbReference type="PANTHER" id="PTHR18945">
    <property type="entry name" value="NEUROTRANSMITTER GATED ION CHANNEL"/>
    <property type="match status" value="1"/>
</dbReference>
<dbReference type="GO" id="GO:0005230">
    <property type="term" value="F:extracellular ligand-gated monoatomic ion channel activity"/>
    <property type="evidence" value="ECO:0007669"/>
    <property type="project" value="InterPro"/>
</dbReference>
<keyword evidence="9" id="KW-1185">Reference proteome</keyword>
<dbReference type="InterPro" id="IPR006201">
    <property type="entry name" value="Neur_channel"/>
</dbReference>
<name>A0A183IBU8_9BILA</name>
<evidence type="ECO:0000256" key="2">
    <source>
        <dbReference type="ARBA" id="ARBA00022692"/>
    </source>
</evidence>
<proteinExistence type="inferred from homology"/>
<dbReference type="InterPro" id="IPR036734">
    <property type="entry name" value="Neur_chan_lig-bd_sf"/>
</dbReference>
<dbReference type="GO" id="GO:0016020">
    <property type="term" value="C:membrane"/>
    <property type="evidence" value="ECO:0007669"/>
    <property type="project" value="UniProtKB-SubCell"/>
</dbReference>
<dbReference type="PRINTS" id="PR00252">
    <property type="entry name" value="NRIONCHANNEL"/>
</dbReference>
<keyword evidence="2 5" id="KW-0812">Transmembrane</keyword>
<dbReference type="InterPro" id="IPR006029">
    <property type="entry name" value="Neurotrans-gated_channel_TM"/>
</dbReference>
<evidence type="ECO:0000256" key="4">
    <source>
        <dbReference type="ARBA" id="ARBA00023136"/>
    </source>
</evidence>
<keyword evidence="5" id="KW-0813">Transport</keyword>
<dbReference type="OrthoDB" id="410315at2759"/>
<feature type="domain" description="Neurotransmitter-gated ion-channel ligand-binding" evidence="6">
    <location>
        <begin position="48"/>
        <end position="145"/>
    </location>
</feature>
<feature type="domain" description="Neurotransmitter-gated ion-channel transmembrane" evidence="7">
    <location>
        <begin position="153"/>
        <end position="213"/>
    </location>
</feature>
<evidence type="ECO:0000259" key="6">
    <source>
        <dbReference type="Pfam" id="PF02931"/>
    </source>
</evidence>
<gene>
    <name evidence="8" type="ORF">SBAD_LOCUS1092</name>
</gene>
<reference evidence="10" key="1">
    <citation type="submission" date="2016-06" db="UniProtKB">
        <authorList>
            <consortium name="WormBaseParasite"/>
        </authorList>
    </citation>
    <scope>IDENTIFICATION</scope>
</reference>
<reference evidence="8 9" key="2">
    <citation type="submission" date="2018-11" db="EMBL/GenBank/DDBJ databases">
        <authorList>
            <consortium name="Pathogen Informatics"/>
        </authorList>
    </citation>
    <scope>NUCLEOTIDE SEQUENCE [LARGE SCALE GENOMIC DNA]</scope>
</reference>
<keyword evidence="5" id="KW-0406">Ion transport</keyword>
<keyword evidence="3 5" id="KW-1133">Transmembrane helix</keyword>
<dbReference type="Gene3D" id="2.70.170.10">
    <property type="entry name" value="Neurotransmitter-gated ion-channel ligand-binding domain"/>
    <property type="match status" value="1"/>
</dbReference>
<dbReference type="Pfam" id="PF02932">
    <property type="entry name" value="Neur_chan_memb"/>
    <property type="match status" value="1"/>
</dbReference>
<dbReference type="SUPFAM" id="SSF90112">
    <property type="entry name" value="Neurotransmitter-gated ion-channel transmembrane pore"/>
    <property type="match status" value="1"/>
</dbReference>
<comment type="subcellular location">
    <subcellularLocation>
        <location evidence="1">Membrane</location>
        <topology evidence="1">Multi-pass membrane protein</topology>
    </subcellularLocation>
</comment>
<evidence type="ECO:0000259" key="7">
    <source>
        <dbReference type="Pfam" id="PF02932"/>
    </source>
</evidence>
<dbReference type="InterPro" id="IPR038050">
    <property type="entry name" value="Neuro_actylchol_rec"/>
</dbReference>
<sequence>MKLINKFHSKGNEQEIHAVLITLIMNGKESEGRMSVSLTMNRSANPLAALVKLPYPAIYKFTCNMGLRWFPFDHQLCRMMFMSQSFDSSAITYKLLHENLSLSKYEAHPQWTLVSSTITTDMSYRRWNSELYSTIAIELLLQRKPTYYVFNFLFPCVVVTLVSIIGFFSEENILGQKRQKVYMGINALLGMSVLLLSLSSHIPSTSSYIPLLGE</sequence>
<keyword evidence="4 5" id="KW-0472">Membrane</keyword>
<dbReference type="PROSITE" id="PS00236">
    <property type="entry name" value="NEUROTR_ION_CHANNEL"/>
    <property type="match status" value="1"/>
</dbReference>
<dbReference type="EMBL" id="UZAM01006707">
    <property type="protein sequence ID" value="VDO93177.1"/>
    <property type="molecule type" value="Genomic_DNA"/>
</dbReference>
<evidence type="ECO:0000256" key="1">
    <source>
        <dbReference type="ARBA" id="ARBA00004141"/>
    </source>
</evidence>
<accession>A0A183IBU8</accession>
<evidence type="ECO:0000256" key="5">
    <source>
        <dbReference type="RuleBase" id="RU000687"/>
    </source>
</evidence>
<dbReference type="InterPro" id="IPR006202">
    <property type="entry name" value="Neur_chan_lig-bd"/>
</dbReference>
<dbReference type="InterPro" id="IPR036719">
    <property type="entry name" value="Neuro-gated_channel_TM_sf"/>
</dbReference>
<comment type="caution">
    <text evidence="5">Lacks conserved residue(s) required for the propagation of feature annotation.</text>
</comment>
<feature type="transmembrane region" description="Helical" evidence="5">
    <location>
        <begin position="181"/>
        <end position="202"/>
    </location>
</feature>
<dbReference type="WBParaSite" id="SBAD_0000112401-mRNA-1">
    <property type="protein sequence ID" value="SBAD_0000112401-mRNA-1"/>
    <property type="gene ID" value="SBAD_0000112401"/>
</dbReference>
<feature type="transmembrane region" description="Helical" evidence="5">
    <location>
        <begin position="147"/>
        <end position="169"/>
    </location>
</feature>
<organism evidence="10">
    <name type="scientific">Soboliphyme baturini</name>
    <dbReference type="NCBI Taxonomy" id="241478"/>
    <lineage>
        <taxon>Eukaryota</taxon>
        <taxon>Metazoa</taxon>
        <taxon>Ecdysozoa</taxon>
        <taxon>Nematoda</taxon>
        <taxon>Enoplea</taxon>
        <taxon>Dorylaimia</taxon>
        <taxon>Dioctophymatida</taxon>
        <taxon>Dioctophymatoidea</taxon>
        <taxon>Soboliphymatidae</taxon>
        <taxon>Soboliphyme</taxon>
    </lineage>
</organism>
<dbReference type="SUPFAM" id="SSF63712">
    <property type="entry name" value="Nicotinic receptor ligand binding domain-like"/>
    <property type="match status" value="1"/>
</dbReference>